<evidence type="ECO:0000256" key="3">
    <source>
        <dbReference type="ARBA" id="ARBA00022692"/>
    </source>
</evidence>
<evidence type="ECO:0000256" key="6">
    <source>
        <dbReference type="SAM" id="Phobius"/>
    </source>
</evidence>
<dbReference type="PANTHER" id="PTHR42893:SF46">
    <property type="entry name" value="PROTEIN DETOXIFICATION 44, CHLOROPLASTIC"/>
    <property type="match status" value="1"/>
</dbReference>
<feature type="transmembrane region" description="Helical" evidence="6">
    <location>
        <begin position="167"/>
        <end position="186"/>
    </location>
</feature>
<comment type="similarity">
    <text evidence="2">Belongs to the multi antimicrobial extrusion (MATE) (TC 2.A.66.1) family.</text>
</comment>
<dbReference type="EMBL" id="JAMPLM010000015">
    <property type="protein sequence ID" value="MEP1060173.1"/>
    <property type="molecule type" value="Genomic_DNA"/>
</dbReference>
<organism evidence="7 8">
    <name type="scientific">Stenomitos frigidus AS-A4</name>
    <dbReference type="NCBI Taxonomy" id="2933935"/>
    <lineage>
        <taxon>Bacteria</taxon>
        <taxon>Bacillati</taxon>
        <taxon>Cyanobacteriota</taxon>
        <taxon>Cyanophyceae</taxon>
        <taxon>Leptolyngbyales</taxon>
        <taxon>Leptolyngbyaceae</taxon>
        <taxon>Stenomitos</taxon>
    </lineage>
</organism>
<gene>
    <name evidence="7" type="ORF">NDI38_17195</name>
</gene>
<dbReference type="Proteomes" id="UP001476950">
    <property type="component" value="Unassembled WGS sequence"/>
</dbReference>
<dbReference type="PANTHER" id="PTHR42893">
    <property type="entry name" value="PROTEIN DETOXIFICATION 44, CHLOROPLASTIC-RELATED"/>
    <property type="match status" value="1"/>
</dbReference>
<feature type="transmembrane region" description="Helical" evidence="6">
    <location>
        <begin position="278"/>
        <end position="304"/>
    </location>
</feature>
<evidence type="ECO:0000256" key="1">
    <source>
        <dbReference type="ARBA" id="ARBA00004141"/>
    </source>
</evidence>
<dbReference type="CDD" id="cd13136">
    <property type="entry name" value="MATE_DinF_like"/>
    <property type="match status" value="1"/>
</dbReference>
<dbReference type="NCBIfam" id="TIGR00797">
    <property type="entry name" value="matE"/>
    <property type="match status" value="1"/>
</dbReference>
<feature type="transmembrane region" description="Helical" evidence="6">
    <location>
        <begin position="359"/>
        <end position="380"/>
    </location>
</feature>
<feature type="transmembrane region" description="Helical" evidence="6">
    <location>
        <begin position="48"/>
        <end position="71"/>
    </location>
</feature>
<evidence type="ECO:0000313" key="7">
    <source>
        <dbReference type="EMBL" id="MEP1060173.1"/>
    </source>
</evidence>
<keyword evidence="8" id="KW-1185">Reference proteome</keyword>
<dbReference type="Pfam" id="PF01554">
    <property type="entry name" value="MatE"/>
    <property type="match status" value="2"/>
</dbReference>
<evidence type="ECO:0000256" key="2">
    <source>
        <dbReference type="ARBA" id="ARBA00010199"/>
    </source>
</evidence>
<evidence type="ECO:0000256" key="4">
    <source>
        <dbReference type="ARBA" id="ARBA00022989"/>
    </source>
</evidence>
<dbReference type="RefSeq" id="WP_347240389.1">
    <property type="nucleotide sequence ID" value="NZ_JAMPLM010000015.1"/>
</dbReference>
<feature type="transmembrane region" description="Helical" evidence="6">
    <location>
        <begin position="21"/>
        <end position="42"/>
    </location>
</feature>
<keyword evidence="4 6" id="KW-1133">Transmembrane helix</keyword>
<dbReference type="InterPro" id="IPR044644">
    <property type="entry name" value="DinF-like"/>
</dbReference>
<feature type="transmembrane region" description="Helical" evidence="6">
    <location>
        <begin position="92"/>
        <end position="116"/>
    </location>
</feature>
<dbReference type="NCBIfam" id="NF041358">
    <property type="entry name" value="GntT_guanitoxin"/>
    <property type="match status" value="1"/>
</dbReference>
<feature type="transmembrane region" description="Helical" evidence="6">
    <location>
        <begin position="136"/>
        <end position="160"/>
    </location>
</feature>
<feature type="transmembrane region" description="Helical" evidence="6">
    <location>
        <begin position="316"/>
        <end position="339"/>
    </location>
</feature>
<keyword evidence="3 6" id="KW-0812">Transmembrane</keyword>
<evidence type="ECO:0000313" key="8">
    <source>
        <dbReference type="Proteomes" id="UP001476950"/>
    </source>
</evidence>
<comment type="caution">
    <text evidence="7">The sequence shown here is derived from an EMBL/GenBank/DDBJ whole genome shotgun (WGS) entry which is preliminary data.</text>
</comment>
<proteinExistence type="inferred from homology"/>
<reference evidence="7 8" key="1">
    <citation type="submission" date="2022-04" db="EMBL/GenBank/DDBJ databases">
        <title>Positive selection, recombination, and allopatry shape intraspecific diversity of widespread and dominant cyanobacteria.</title>
        <authorList>
            <person name="Wei J."/>
            <person name="Shu W."/>
            <person name="Hu C."/>
        </authorList>
    </citation>
    <scope>NUCLEOTIDE SEQUENCE [LARGE SCALE GENOMIC DNA]</scope>
    <source>
        <strain evidence="7 8">AS-A4</strain>
    </source>
</reference>
<protein>
    <submittedName>
        <fullName evidence="7">MATE family efflux transporter</fullName>
    </submittedName>
</protein>
<evidence type="ECO:0000256" key="5">
    <source>
        <dbReference type="ARBA" id="ARBA00023136"/>
    </source>
</evidence>
<dbReference type="InterPro" id="IPR002528">
    <property type="entry name" value="MATE_fam"/>
</dbReference>
<accession>A0ABV0KLR1</accession>
<feature type="transmembrane region" description="Helical" evidence="6">
    <location>
        <begin position="247"/>
        <end position="266"/>
    </location>
</feature>
<feature type="transmembrane region" description="Helical" evidence="6">
    <location>
        <begin position="192"/>
        <end position="216"/>
    </location>
</feature>
<keyword evidence="5 6" id="KW-0472">Membrane</keyword>
<feature type="transmembrane region" description="Helical" evidence="6">
    <location>
        <begin position="392"/>
        <end position="410"/>
    </location>
</feature>
<sequence>MRQPLFTLQPPTFLRQFLKLTAINILSNVMVPIAGLLSVAFLGHLSDIRYLAGVALATVVFNYLYWTFGFLRMSTTGMTAQAIGRGDEEEALLIGLRHGILALLLGVAIVILQMPLRQIGFAMLSATTEVATAGEAFYNTLIWGAPATLINFVIIGWLLGRSQSDRVLILAAVNSGANVALDYWFIVRLDWASAGAGLATALSQYLMLLVGLVMLIQEVQPKQMRVNTQQLWDASALTTVWVLNRDILIRTFALISTFAVFTNLGSAFGTVPLTANALLMQVVTLAAYFIDGIAFATESLAGLFWGQGNVRQLKQLVLIAGGLSLCIGVLFAIAVVSYPDPLFGRLTSHIQVLHYLKQYVVWLLPVLGFGSLAYMFDGYFLGLTEGRILRQATLQAVLLGFMPSAIVAWYGHNNHWLWLALTLFMAVRALALGWRWLHHHYKTEATEAD</sequence>
<comment type="subcellular location">
    <subcellularLocation>
        <location evidence="1">Membrane</location>
        <topology evidence="1">Multi-pass membrane protein</topology>
    </subcellularLocation>
</comment>
<name>A0ABV0KLR1_9CYAN</name>
<feature type="transmembrane region" description="Helical" evidence="6">
    <location>
        <begin position="416"/>
        <end position="437"/>
    </location>
</feature>